<accession>A0A1F4TNW4</accession>
<dbReference type="PANTHER" id="PTHR33360">
    <property type="entry name" value="TRANSPOSASE FOR INSERTION SEQUENCE ELEMENT IS200"/>
    <property type="match status" value="1"/>
</dbReference>
<name>A0A1F4TNW4_UNCSA</name>
<dbReference type="PANTHER" id="PTHR33360:SF2">
    <property type="entry name" value="TRANSPOSASE FOR INSERTION SEQUENCE ELEMENT IS200"/>
    <property type="match status" value="1"/>
</dbReference>
<dbReference type="GO" id="GO:0006313">
    <property type="term" value="P:DNA transposition"/>
    <property type="evidence" value="ECO:0007669"/>
    <property type="project" value="InterPro"/>
</dbReference>
<gene>
    <name evidence="2" type="ORF">A2462_00610</name>
</gene>
<feature type="domain" description="Transposase IS200-like" evidence="1">
    <location>
        <begin position="11"/>
        <end position="106"/>
    </location>
</feature>
<organism evidence="2 3">
    <name type="scientific">candidate division WOR-1 bacterium RIFOXYC2_FULL_41_25</name>
    <dbReference type="NCBI Taxonomy" id="1802586"/>
    <lineage>
        <taxon>Bacteria</taxon>
        <taxon>Bacillati</taxon>
        <taxon>Saganbacteria</taxon>
    </lineage>
</organism>
<dbReference type="Pfam" id="PF01797">
    <property type="entry name" value="Y1_Tnp"/>
    <property type="match status" value="1"/>
</dbReference>
<dbReference type="AlphaFoldDB" id="A0A1F4TNW4"/>
<dbReference type="InterPro" id="IPR002686">
    <property type="entry name" value="Transposase_17"/>
</dbReference>
<dbReference type="Gene3D" id="3.30.70.1290">
    <property type="entry name" value="Transposase IS200-like"/>
    <property type="match status" value="1"/>
</dbReference>
<dbReference type="SUPFAM" id="SSF143422">
    <property type="entry name" value="Transposase IS200-like"/>
    <property type="match status" value="1"/>
</dbReference>
<dbReference type="EMBL" id="MEUI01000028">
    <property type="protein sequence ID" value="OGC33763.1"/>
    <property type="molecule type" value="Genomic_DNA"/>
</dbReference>
<dbReference type="NCBIfam" id="NF033573">
    <property type="entry name" value="transpos_IS200"/>
    <property type="match status" value="1"/>
</dbReference>
<dbReference type="InterPro" id="IPR036515">
    <property type="entry name" value="Transposase_17_sf"/>
</dbReference>
<dbReference type="GO" id="GO:0003677">
    <property type="term" value="F:DNA binding"/>
    <property type="evidence" value="ECO:0007669"/>
    <property type="project" value="InterPro"/>
</dbReference>
<evidence type="ECO:0000313" key="2">
    <source>
        <dbReference type="EMBL" id="OGC33763.1"/>
    </source>
</evidence>
<comment type="caution">
    <text evidence="2">The sequence shown here is derived from an EMBL/GenBank/DDBJ whole genome shotgun (WGS) entry which is preliminary data.</text>
</comment>
<protein>
    <recommendedName>
        <fullName evidence="1">Transposase IS200-like domain-containing protein</fullName>
    </recommendedName>
</protein>
<dbReference type="SMART" id="SM01321">
    <property type="entry name" value="Y1_Tnp"/>
    <property type="match status" value="1"/>
</dbReference>
<evidence type="ECO:0000259" key="1">
    <source>
        <dbReference type="SMART" id="SM01321"/>
    </source>
</evidence>
<sequence length="108" mass="12422">MKNYRTGTHTIHDIKMHFVWITKYRKVILRGGVALRFRGLIRQISLGLDVEIVRGHVGKDHVHLFVSLPTDISAGKDMQKIKGTTARKLMIEFSELRECCEIGLYNTI</sequence>
<proteinExistence type="predicted"/>
<dbReference type="Proteomes" id="UP000177309">
    <property type="component" value="Unassembled WGS sequence"/>
</dbReference>
<evidence type="ECO:0000313" key="3">
    <source>
        <dbReference type="Proteomes" id="UP000177309"/>
    </source>
</evidence>
<dbReference type="GO" id="GO:0004803">
    <property type="term" value="F:transposase activity"/>
    <property type="evidence" value="ECO:0007669"/>
    <property type="project" value="InterPro"/>
</dbReference>
<reference evidence="2 3" key="1">
    <citation type="journal article" date="2016" name="Nat. Commun.">
        <title>Thousands of microbial genomes shed light on interconnected biogeochemical processes in an aquifer system.</title>
        <authorList>
            <person name="Anantharaman K."/>
            <person name="Brown C.T."/>
            <person name="Hug L.A."/>
            <person name="Sharon I."/>
            <person name="Castelle C.J."/>
            <person name="Probst A.J."/>
            <person name="Thomas B.C."/>
            <person name="Singh A."/>
            <person name="Wilkins M.J."/>
            <person name="Karaoz U."/>
            <person name="Brodie E.L."/>
            <person name="Williams K.H."/>
            <person name="Hubbard S.S."/>
            <person name="Banfield J.F."/>
        </authorList>
    </citation>
    <scope>NUCLEOTIDE SEQUENCE [LARGE SCALE GENOMIC DNA]</scope>
</reference>